<reference evidence="9 10" key="1">
    <citation type="submission" date="2020-07" db="EMBL/GenBank/DDBJ databases">
        <title>Vallitalea guaymasensis genome.</title>
        <authorList>
            <person name="Postec A."/>
        </authorList>
    </citation>
    <scope>NUCLEOTIDE SEQUENCE [LARGE SCALE GENOMIC DNA]</scope>
    <source>
        <strain evidence="9 10">Ra1766G1</strain>
    </source>
</reference>
<evidence type="ECO:0000256" key="6">
    <source>
        <dbReference type="ARBA" id="ARBA00023136"/>
    </source>
</evidence>
<dbReference type="PANTHER" id="PTHR43744:SF9">
    <property type="entry name" value="POLYGALACTURONAN_RHAMNOGALACTURONAN TRANSPORT SYSTEM PERMEASE PROTEIN YTCP"/>
    <property type="match status" value="1"/>
</dbReference>
<dbReference type="Proteomes" id="UP000677305">
    <property type="component" value="Chromosome"/>
</dbReference>
<dbReference type="PANTHER" id="PTHR43744">
    <property type="entry name" value="ABC TRANSPORTER PERMEASE PROTEIN MG189-RELATED-RELATED"/>
    <property type="match status" value="1"/>
</dbReference>
<evidence type="ECO:0000256" key="4">
    <source>
        <dbReference type="ARBA" id="ARBA00022692"/>
    </source>
</evidence>
<keyword evidence="10" id="KW-1185">Reference proteome</keyword>
<dbReference type="CDD" id="cd06261">
    <property type="entry name" value="TM_PBP2"/>
    <property type="match status" value="1"/>
</dbReference>
<comment type="subcellular location">
    <subcellularLocation>
        <location evidence="1 7">Cell membrane</location>
        <topology evidence="1 7">Multi-pass membrane protein</topology>
    </subcellularLocation>
</comment>
<evidence type="ECO:0000256" key="2">
    <source>
        <dbReference type="ARBA" id="ARBA00022448"/>
    </source>
</evidence>
<dbReference type="InterPro" id="IPR035906">
    <property type="entry name" value="MetI-like_sf"/>
</dbReference>
<dbReference type="Gene3D" id="1.10.3720.10">
    <property type="entry name" value="MetI-like"/>
    <property type="match status" value="1"/>
</dbReference>
<dbReference type="RefSeq" id="WP_212690563.1">
    <property type="nucleotide sequence ID" value="NZ_CP058561.1"/>
</dbReference>
<evidence type="ECO:0000256" key="3">
    <source>
        <dbReference type="ARBA" id="ARBA00022475"/>
    </source>
</evidence>
<sequence length="287" mass="31861">MLHNNKKSISSSIFRILNILFMIILILITVLPILNTFTLSFSTDIDSMVPGVKIWPSKFSTEGYNTLFQQVKILRPFLNNIIVTVCGTILHVGLCALTGYALSKNMAGKKIIMGFILITMMIPLQNIMIPLYILYKNLHLIDKLIAIIISGIVSGYSIVLLKNFFESIPESIGEAAYIDGASQLKMFIRIYLPLAKPGIATVALFQFVGRWNHFMEAVLFINDPKKYTLQIALKGLVIDSDASSSATIITKNTQMAGVMIAIIPLLILYPFLQKYFISGLMVGSTKG</sequence>
<dbReference type="Pfam" id="PF00528">
    <property type="entry name" value="BPD_transp_1"/>
    <property type="match status" value="1"/>
</dbReference>
<dbReference type="GO" id="GO:0055085">
    <property type="term" value="P:transmembrane transport"/>
    <property type="evidence" value="ECO:0007669"/>
    <property type="project" value="InterPro"/>
</dbReference>
<accession>A0A8J8SD33</accession>
<dbReference type="SUPFAM" id="SSF161098">
    <property type="entry name" value="MetI-like"/>
    <property type="match status" value="1"/>
</dbReference>
<organism evidence="9 10">
    <name type="scientific">Vallitalea guaymasensis</name>
    <dbReference type="NCBI Taxonomy" id="1185412"/>
    <lineage>
        <taxon>Bacteria</taxon>
        <taxon>Bacillati</taxon>
        <taxon>Bacillota</taxon>
        <taxon>Clostridia</taxon>
        <taxon>Lachnospirales</taxon>
        <taxon>Vallitaleaceae</taxon>
        <taxon>Vallitalea</taxon>
    </lineage>
</organism>
<evidence type="ECO:0000256" key="7">
    <source>
        <dbReference type="RuleBase" id="RU363032"/>
    </source>
</evidence>
<dbReference type="KEGG" id="vgu:HYG85_16380"/>
<evidence type="ECO:0000259" key="8">
    <source>
        <dbReference type="PROSITE" id="PS50928"/>
    </source>
</evidence>
<protein>
    <submittedName>
        <fullName evidence="9">Carbohydrate ABC transporter permease</fullName>
    </submittedName>
</protein>
<feature type="domain" description="ABC transmembrane type-1" evidence="8">
    <location>
        <begin position="77"/>
        <end position="272"/>
    </location>
</feature>
<keyword evidence="6 7" id="KW-0472">Membrane</keyword>
<feature type="transmembrane region" description="Helical" evidence="7">
    <location>
        <begin position="186"/>
        <end position="208"/>
    </location>
</feature>
<gene>
    <name evidence="9" type="ORF">HYG85_16380</name>
</gene>
<dbReference type="GO" id="GO:0005886">
    <property type="term" value="C:plasma membrane"/>
    <property type="evidence" value="ECO:0007669"/>
    <property type="project" value="UniProtKB-SubCell"/>
</dbReference>
<feature type="transmembrane region" description="Helical" evidence="7">
    <location>
        <begin position="145"/>
        <end position="165"/>
    </location>
</feature>
<dbReference type="AlphaFoldDB" id="A0A8J8SD33"/>
<evidence type="ECO:0000256" key="1">
    <source>
        <dbReference type="ARBA" id="ARBA00004651"/>
    </source>
</evidence>
<feature type="transmembrane region" description="Helical" evidence="7">
    <location>
        <begin position="81"/>
        <end position="102"/>
    </location>
</feature>
<dbReference type="EMBL" id="CP058561">
    <property type="protein sequence ID" value="QUH30397.1"/>
    <property type="molecule type" value="Genomic_DNA"/>
</dbReference>
<feature type="transmembrane region" description="Helical" evidence="7">
    <location>
        <begin position="114"/>
        <end position="133"/>
    </location>
</feature>
<feature type="transmembrane region" description="Helical" evidence="7">
    <location>
        <begin position="12"/>
        <end position="34"/>
    </location>
</feature>
<comment type="similarity">
    <text evidence="7">Belongs to the binding-protein-dependent transport system permease family.</text>
</comment>
<keyword evidence="2 7" id="KW-0813">Transport</keyword>
<evidence type="ECO:0000256" key="5">
    <source>
        <dbReference type="ARBA" id="ARBA00022989"/>
    </source>
</evidence>
<dbReference type="InterPro" id="IPR000515">
    <property type="entry name" value="MetI-like"/>
</dbReference>
<proteinExistence type="inferred from homology"/>
<keyword evidence="3" id="KW-1003">Cell membrane</keyword>
<keyword evidence="5 7" id="KW-1133">Transmembrane helix</keyword>
<name>A0A8J8SD33_9FIRM</name>
<evidence type="ECO:0000313" key="9">
    <source>
        <dbReference type="EMBL" id="QUH30397.1"/>
    </source>
</evidence>
<keyword evidence="4 7" id="KW-0812">Transmembrane</keyword>
<evidence type="ECO:0000313" key="10">
    <source>
        <dbReference type="Proteomes" id="UP000677305"/>
    </source>
</evidence>
<feature type="transmembrane region" description="Helical" evidence="7">
    <location>
        <begin position="254"/>
        <end position="272"/>
    </location>
</feature>
<dbReference type="PROSITE" id="PS50928">
    <property type="entry name" value="ABC_TM1"/>
    <property type="match status" value="1"/>
</dbReference>